<organism evidence="1 2">
    <name type="scientific">Microbotryum intermedium</name>
    <dbReference type="NCBI Taxonomy" id="269621"/>
    <lineage>
        <taxon>Eukaryota</taxon>
        <taxon>Fungi</taxon>
        <taxon>Dikarya</taxon>
        <taxon>Basidiomycota</taxon>
        <taxon>Pucciniomycotina</taxon>
        <taxon>Microbotryomycetes</taxon>
        <taxon>Microbotryales</taxon>
        <taxon>Microbotryaceae</taxon>
        <taxon>Microbotryum</taxon>
    </lineage>
</organism>
<dbReference type="Proteomes" id="UP000198372">
    <property type="component" value="Unassembled WGS sequence"/>
</dbReference>
<reference evidence="2" key="1">
    <citation type="submission" date="2016-09" db="EMBL/GenBank/DDBJ databases">
        <authorList>
            <person name="Jeantristanb JTB J.-T."/>
            <person name="Ricardo R."/>
        </authorList>
    </citation>
    <scope>NUCLEOTIDE SEQUENCE [LARGE SCALE GENOMIC DNA]</scope>
</reference>
<keyword evidence="2" id="KW-1185">Reference proteome</keyword>
<evidence type="ECO:0000313" key="1">
    <source>
        <dbReference type="EMBL" id="SCV68536.1"/>
    </source>
</evidence>
<sequence>MHGRPGGSVQLALQLHFAGARFGFIYAAPYYVIVGTRWLLTPVPVLPFTVIEDGRTHLLVGDFCSQTDEFQQSSTMGFYGDMLSPFL</sequence>
<dbReference type="AlphaFoldDB" id="A0A238FBT3"/>
<name>A0A238FBT3_9BASI</name>
<gene>
    <name evidence="1" type="ORF">BQ2448_657</name>
</gene>
<dbReference type="EMBL" id="FMSP01000003">
    <property type="protein sequence ID" value="SCV68536.1"/>
    <property type="molecule type" value="Genomic_DNA"/>
</dbReference>
<evidence type="ECO:0000313" key="2">
    <source>
        <dbReference type="Proteomes" id="UP000198372"/>
    </source>
</evidence>
<accession>A0A238FBT3</accession>
<protein>
    <submittedName>
        <fullName evidence="1">BQ2448_657 protein</fullName>
    </submittedName>
</protein>
<proteinExistence type="predicted"/>